<feature type="transmembrane region" description="Helical" evidence="6">
    <location>
        <begin position="380"/>
        <end position="404"/>
    </location>
</feature>
<dbReference type="InterPro" id="IPR050833">
    <property type="entry name" value="Poly_Biosynth_Transport"/>
</dbReference>
<dbReference type="GO" id="GO:0005886">
    <property type="term" value="C:plasma membrane"/>
    <property type="evidence" value="ECO:0007669"/>
    <property type="project" value="UniProtKB-SubCell"/>
</dbReference>
<feature type="transmembrane region" description="Helical" evidence="6">
    <location>
        <begin position="469"/>
        <end position="494"/>
    </location>
</feature>
<evidence type="ECO:0000256" key="2">
    <source>
        <dbReference type="ARBA" id="ARBA00022475"/>
    </source>
</evidence>
<keyword evidence="5 6" id="KW-0472">Membrane</keyword>
<keyword evidence="3 6" id="KW-0812">Transmembrane</keyword>
<feature type="transmembrane region" description="Helical" evidence="6">
    <location>
        <begin position="49"/>
        <end position="67"/>
    </location>
</feature>
<dbReference type="EMBL" id="QKRB01000053">
    <property type="protein sequence ID" value="PZD94364.1"/>
    <property type="molecule type" value="Genomic_DNA"/>
</dbReference>
<feature type="transmembrane region" description="Helical" evidence="6">
    <location>
        <begin position="162"/>
        <end position="179"/>
    </location>
</feature>
<feature type="transmembrane region" description="Helical" evidence="6">
    <location>
        <begin position="256"/>
        <end position="276"/>
    </location>
</feature>
<protein>
    <submittedName>
        <fullName evidence="7">Polysaccharide biosynthesis protein</fullName>
    </submittedName>
</protein>
<evidence type="ECO:0000256" key="6">
    <source>
        <dbReference type="SAM" id="Phobius"/>
    </source>
</evidence>
<feature type="transmembrane region" description="Helical" evidence="6">
    <location>
        <begin position="185"/>
        <end position="210"/>
    </location>
</feature>
<evidence type="ECO:0000313" key="7">
    <source>
        <dbReference type="EMBL" id="PZD94364.1"/>
    </source>
</evidence>
<comment type="subcellular location">
    <subcellularLocation>
        <location evidence="1">Cell membrane</location>
        <topology evidence="1">Multi-pass membrane protein</topology>
    </subcellularLocation>
</comment>
<feature type="transmembrane region" description="Helical" evidence="6">
    <location>
        <begin position="345"/>
        <end position="368"/>
    </location>
</feature>
<evidence type="ECO:0000313" key="8">
    <source>
        <dbReference type="Proteomes" id="UP000249522"/>
    </source>
</evidence>
<evidence type="ECO:0000256" key="5">
    <source>
        <dbReference type="ARBA" id="ARBA00023136"/>
    </source>
</evidence>
<dbReference type="OrthoDB" id="9775950at2"/>
<dbReference type="PANTHER" id="PTHR30250">
    <property type="entry name" value="PST FAMILY PREDICTED COLANIC ACID TRANSPORTER"/>
    <property type="match status" value="1"/>
</dbReference>
<sequence length="561" mass="59914">MMKKDSLIKGTIILAAAALVARFLGIFQRVPLDYMLTEEGGTYFGTANTIYLLLLTVATAGIPSTVSKMISERYAQGKVSEAKQIYRAALLFGIMAGILMSTLLFLLAPFIATNISANPGAALAIRAIAPALLFFPIIAMMRGYFQGRQLMAAGGISQIIEQILRVVVGVGLAFIVLSIGYSDEWIAAAATFGSVLGGIGALAIMIWYAAKLRRHDAQEAETKRSRRASLDAAGIMSVRKPETSRKLRASEIYRDIFKISIPIVLTAITVNLFYAFDATLFMRLTSAFYTDDAAHSALNALTIKAQSIAGIPPILAIALSTSIIPVISSAYAVNKLDEVRRQVSLVMRIVVYTGVPAALVLTVASQSITGLLFEPGGSGVVAALTAGTIFQITMMTSNSILFGMSKPRLAMRHTLIGMAVKAAGSVALAPFLGVYGLIIASTAAFLLISMLNNAAVRREVNFEVLGKRWVPYLAVIAITAGAGWGLDAAGLYMLQGIWYKLACFLTAAVSGSVMGGLYLVLLVVLRVVTPTEAAAFPKPLRKVFGILLRLFGRERHAKKDA</sequence>
<evidence type="ECO:0000256" key="3">
    <source>
        <dbReference type="ARBA" id="ARBA00022692"/>
    </source>
</evidence>
<organism evidence="7 8">
    <name type="scientific">Paenibacillus sambharensis</name>
    <dbReference type="NCBI Taxonomy" id="1803190"/>
    <lineage>
        <taxon>Bacteria</taxon>
        <taxon>Bacillati</taxon>
        <taxon>Bacillota</taxon>
        <taxon>Bacilli</taxon>
        <taxon>Bacillales</taxon>
        <taxon>Paenibacillaceae</taxon>
        <taxon>Paenibacillus</taxon>
    </lineage>
</organism>
<feature type="transmembrane region" description="Helical" evidence="6">
    <location>
        <begin position="501"/>
        <end position="528"/>
    </location>
</feature>
<feature type="transmembrane region" description="Helical" evidence="6">
    <location>
        <begin position="314"/>
        <end position="333"/>
    </location>
</feature>
<evidence type="ECO:0000256" key="4">
    <source>
        <dbReference type="ARBA" id="ARBA00022989"/>
    </source>
</evidence>
<dbReference type="PIRSF" id="PIRSF038958">
    <property type="entry name" value="PG_synth_SpoVB"/>
    <property type="match status" value="1"/>
</dbReference>
<dbReference type="InterPro" id="IPR024923">
    <property type="entry name" value="PG_synth_SpoVB"/>
</dbReference>
<proteinExistence type="predicted"/>
<keyword evidence="2" id="KW-1003">Cell membrane</keyword>
<feature type="transmembrane region" description="Helical" evidence="6">
    <location>
        <begin position="88"/>
        <end position="111"/>
    </location>
</feature>
<dbReference type="InterPro" id="IPR002797">
    <property type="entry name" value="Polysacc_synth"/>
</dbReference>
<dbReference type="CDD" id="cd13124">
    <property type="entry name" value="MATE_SpoVB_like"/>
    <property type="match status" value="1"/>
</dbReference>
<dbReference type="Pfam" id="PF01943">
    <property type="entry name" value="Polysacc_synt"/>
    <property type="match status" value="1"/>
</dbReference>
<dbReference type="AlphaFoldDB" id="A0A2W1LII2"/>
<gene>
    <name evidence="7" type="ORF">DNH61_18325</name>
</gene>
<accession>A0A2W1LII2</accession>
<reference evidence="7 8" key="1">
    <citation type="submission" date="2018-06" db="EMBL/GenBank/DDBJ databases">
        <title>Paenibacillus imtechensis sp. nov.</title>
        <authorList>
            <person name="Pinnaka A.K."/>
            <person name="Singh H."/>
            <person name="Kaur M."/>
        </authorList>
    </citation>
    <scope>NUCLEOTIDE SEQUENCE [LARGE SCALE GENOMIC DNA]</scope>
    <source>
        <strain evidence="7 8">SMB1</strain>
    </source>
</reference>
<feature type="transmembrane region" description="Helical" evidence="6">
    <location>
        <begin position="123"/>
        <end position="141"/>
    </location>
</feature>
<keyword evidence="4 6" id="KW-1133">Transmembrane helix</keyword>
<evidence type="ECO:0000256" key="1">
    <source>
        <dbReference type="ARBA" id="ARBA00004651"/>
    </source>
</evidence>
<dbReference type="Proteomes" id="UP000249522">
    <property type="component" value="Unassembled WGS sequence"/>
</dbReference>
<feature type="transmembrane region" description="Helical" evidence="6">
    <location>
        <begin position="425"/>
        <end position="449"/>
    </location>
</feature>
<name>A0A2W1LII2_9BACL</name>
<comment type="caution">
    <text evidence="7">The sequence shown here is derived from an EMBL/GenBank/DDBJ whole genome shotgun (WGS) entry which is preliminary data.</text>
</comment>
<dbReference type="PANTHER" id="PTHR30250:SF21">
    <property type="entry name" value="LIPID II FLIPPASE MURJ"/>
    <property type="match status" value="1"/>
</dbReference>
<keyword evidence="8" id="KW-1185">Reference proteome</keyword>